<dbReference type="InterPro" id="IPR022430">
    <property type="entry name" value="CHP03684"/>
</dbReference>
<proteinExistence type="predicted"/>
<dbReference type="InterPro" id="IPR016437">
    <property type="entry name" value="MCT-1/Tma20"/>
</dbReference>
<feature type="domain" description="PUA" evidence="1">
    <location>
        <begin position="62"/>
        <end position="137"/>
    </location>
</feature>
<dbReference type="InterPro" id="IPR015947">
    <property type="entry name" value="PUA-like_sf"/>
</dbReference>
<dbReference type="GO" id="GO:0001731">
    <property type="term" value="P:formation of translation preinitiation complex"/>
    <property type="evidence" value="ECO:0007669"/>
    <property type="project" value="TreeGrafter"/>
</dbReference>
<dbReference type="PANTHER" id="PTHR22798">
    <property type="entry name" value="MCT-1 PROTEIN"/>
    <property type="match status" value="1"/>
</dbReference>
<dbReference type="SUPFAM" id="SSF88697">
    <property type="entry name" value="PUA domain-like"/>
    <property type="match status" value="1"/>
</dbReference>
<dbReference type="NCBIfam" id="TIGR00451">
    <property type="entry name" value="unchar_dom_2"/>
    <property type="match status" value="1"/>
</dbReference>
<organism evidence="2">
    <name type="scientific">uncultured marine group II/III euryarchaeote AD1000_104_H03</name>
    <dbReference type="NCBI Taxonomy" id="1457713"/>
    <lineage>
        <taxon>Archaea</taxon>
        <taxon>Methanobacteriati</taxon>
        <taxon>Methanobacteriota</taxon>
        <taxon>environmental samples</taxon>
    </lineage>
</organism>
<dbReference type="CDD" id="cd21154">
    <property type="entry name" value="PUA_MJ1432-like"/>
    <property type="match status" value="1"/>
</dbReference>
<dbReference type="SMART" id="SM00359">
    <property type="entry name" value="PUA"/>
    <property type="match status" value="1"/>
</dbReference>
<dbReference type="PROSITE" id="PS50890">
    <property type="entry name" value="PUA"/>
    <property type="match status" value="1"/>
</dbReference>
<accession>A0A075FIQ6</accession>
<evidence type="ECO:0000259" key="1">
    <source>
        <dbReference type="SMART" id="SM00359"/>
    </source>
</evidence>
<dbReference type="PIRSF" id="PIRSF005067">
    <property type="entry name" value="Tma_RNA-bind_prd"/>
    <property type="match status" value="1"/>
</dbReference>
<sequence>MLTESVGLELDLAESFLERGHFEGRDLILVDRVPLGMHLDSGEGMVWFPTLRGIVAWQPERSWAAVDHGAIPFLMNGADCMGAGVHLADPSLEAGDMVWVRDQEHGKPLAVGQALVSGEEMVSMTKGKAIKTLHWVGDDLWELDA</sequence>
<dbReference type="Pfam" id="PF01472">
    <property type="entry name" value="PUA"/>
    <property type="match status" value="1"/>
</dbReference>
<reference evidence="2" key="1">
    <citation type="journal article" date="2014" name="Genome Biol. Evol.">
        <title>Pangenome evidence for extensive interdomain horizontal transfer affecting lineage core and shell genes in uncultured planktonic thaumarchaeota and euryarchaeota.</title>
        <authorList>
            <person name="Deschamps P."/>
            <person name="Zivanovic Y."/>
            <person name="Moreira D."/>
            <person name="Rodriguez-Valera F."/>
            <person name="Lopez-Garcia P."/>
        </authorList>
    </citation>
    <scope>NUCLEOTIDE SEQUENCE</scope>
</reference>
<dbReference type="Gene3D" id="3.10.400.20">
    <property type="match status" value="1"/>
</dbReference>
<evidence type="ECO:0000313" key="2">
    <source>
        <dbReference type="EMBL" id="AIE91038.1"/>
    </source>
</evidence>
<dbReference type="PANTHER" id="PTHR22798:SF0">
    <property type="entry name" value="MALIGNANT T-CELL-AMPLIFIED SEQUENCE 1"/>
    <property type="match status" value="1"/>
</dbReference>
<dbReference type="EMBL" id="KF900326">
    <property type="protein sequence ID" value="AIE91038.1"/>
    <property type="molecule type" value="Genomic_DNA"/>
</dbReference>
<dbReference type="NCBIfam" id="TIGR03684">
    <property type="entry name" value="arCOG00985"/>
    <property type="match status" value="1"/>
</dbReference>
<dbReference type="GO" id="GO:0003723">
    <property type="term" value="F:RNA binding"/>
    <property type="evidence" value="ECO:0007669"/>
    <property type="project" value="InterPro"/>
</dbReference>
<protein>
    <submittedName>
        <fullName evidence="2">PUA domain-containing protein</fullName>
    </submittedName>
</protein>
<dbReference type="InterPro" id="IPR002478">
    <property type="entry name" value="PUA"/>
</dbReference>
<name>A0A075FIQ6_9EURY</name>
<dbReference type="InterPro" id="IPR004521">
    <property type="entry name" value="Uncharacterised_CHP00451"/>
</dbReference>
<dbReference type="AlphaFoldDB" id="A0A075FIQ6"/>